<evidence type="ECO:0008006" key="3">
    <source>
        <dbReference type="Google" id="ProtNLM"/>
    </source>
</evidence>
<proteinExistence type="predicted"/>
<dbReference type="Proteomes" id="UP001054945">
    <property type="component" value="Unassembled WGS sequence"/>
</dbReference>
<sequence length="109" mass="12833">MIENWVRTYLGGYYYSILKPTLDVSIRRDEIRVNMIVANVKRVLVENTATFCDRMIENWVRTYLGGYYYSILKPTLDVSIRCRDEIRVNMIVANVKRVLVENTATFVTE</sequence>
<evidence type="ECO:0000313" key="1">
    <source>
        <dbReference type="EMBL" id="GIX69743.1"/>
    </source>
</evidence>
<keyword evidence="2" id="KW-1185">Reference proteome</keyword>
<reference evidence="1 2" key="1">
    <citation type="submission" date="2021-06" db="EMBL/GenBank/DDBJ databases">
        <title>Caerostris extrusa draft genome.</title>
        <authorList>
            <person name="Kono N."/>
            <person name="Arakawa K."/>
        </authorList>
    </citation>
    <scope>NUCLEOTIDE SEQUENCE [LARGE SCALE GENOMIC DNA]</scope>
</reference>
<evidence type="ECO:0000313" key="2">
    <source>
        <dbReference type="Proteomes" id="UP001054945"/>
    </source>
</evidence>
<protein>
    <recommendedName>
        <fullName evidence="3">Chorein N-terminal domain-containing protein</fullName>
    </recommendedName>
</protein>
<comment type="caution">
    <text evidence="1">The sequence shown here is derived from an EMBL/GenBank/DDBJ whole genome shotgun (WGS) entry which is preliminary data.</text>
</comment>
<dbReference type="EMBL" id="BPLR01002078">
    <property type="protein sequence ID" value="GIX69743.1"/>
    <property type="molecule type" value="Genomic_DNA"/>
</dbReference>
<organism evidence="1 2">
    <name type="scientific">Caerostris extrusa</name>
    <name type="common">Bark spider</name>
    <name type="synonym">Caerostris bankana</name>
    <dbReference type="NCBI Taxonomy" id="172846"/>
    <lineage>
        <taxon>Eukaryota</taxon>
        <taxon>Metazoa</taxon>
        <taxon>Ecdysozoa</taxon>
        <taxon>Arthropoda</taxon>
        <taxon>Chelicerata</taxon>
        <taxon>Arachnida</taxon>
        <taxon>Araneae</taxon>
        <taxon>Araneomorphae</taxon>
        <taxon>Entelegynae</taxon>
        <taxon>Araneoidea</taxon>
        <taxon>Araneidae</taxon>
        <taxon>Caerostris</taxon>
    </lineage>
</organism>
<accession>A0AAV4MBM0</accession>
<gene>
    <name evidence="1" type="ORF">CEXT_804981</name>
</gene>
<name>A0AAV4MBM0_CAEEX</name>
<dbReference type="AlphaFoldDB" id="A0AAV4MBM0"/>